<dbReference type="KEGG" id="vg:65115883"/>
<name>A0A385DUF6_9CAUD</name>
<evidence type="ECO:0000313" key="2">
    <source>
        <dbReference type="Proteomes" id="UP000263402"/>
    </source>
</evidence>
<gene>
    <name evidence="1" type="primary">51</name>
    <name evidence="1" type="ORF">SEA_TILLYBOBJOE_51</name>
</gene>
<proteinExistence type="predicted"/>
<dbReference type="EMBL" id="MH669015">
    <property type="protein sequence ID" value="AXQ62282.1"/>
    <property type="molecule type" value="Genomic_DNA"/>
</dbReference>
<evidence type="ECO:0000313" key="1">
    <source>
        <dbReference type="EMBL" id="AXQ62282.1"/>
    </source>
</evidence>
<organism evidence="1 2">
    <name type="scientific">Gordonia phage TillyBobJoe</name>
    <dbReference type="NCBI Taxonomy" id="2301560"/>
    <lineage>
        <taxon>Viruses</taxon>
        <taxon>Duplodnaviria</taxon>
        <taxon>Heunggongvirae</taxon>
        <taxon>Uroviricota</taxon>
        <taxon>Caudoviricetes</taxon>
        <taxon>Stackebrandtviridae</taxon>
        <taxon>Frickvirinae</taxon>
        <taxon>Wizardvirus</taxon>
        <taxon>Wizardvirus tillybobjoe</taxon>
    </lineage>
</organism>
<accession>A0A385DUF6</accession>
<protein>
    <submittedName>
        <fullName evidence="1">Uncharacterized protein</fullName>
    </submittedName>
</protein>
<dbReference type="GeneID" id="65115883"/>
<dbReference type="RefSeq" id="YP_010098214.1">
    <property type="nucleotide sequence ID" value="NC_055765.1"/>
</dbReference>
<reference evidence="1 2" key="1">
    <citation type="submission" date="2018-07" db="EMBL/GenBank/DDBJ databases">
        <authorList>
            <person name="Washington J.M."/>
            <person name="Stoner K.N."/>
            <person name="Veracka M."/>
            <person name="Ewers R.M."/>
            <person name="Paschalis M.I."/>
            <person name="Maciver D.B."/>
            <person name="Nichols C.D."/>
            <person name="Santiago X."/>
            <person name="Osorio S.M."/>
            <person name="Scaff D.S."/>
            <person name="Mercado F.J."/>
            <person name="Tamondong K.G."/>
            <person name="Nicholson R.L."/>
            <person name="Antonucci M.K."/>
            <person name="Anger G.K."/>
            <person name="Petit-Frere T."/>
            <person name="Garlena R.A."/>
            <person name="Russell D.A."/>
            <person name="Pope W.H."/>
            <person name="Jacobs-Sera D."/>
            <person name="Hatfull G.F."/>
        </authorList>
    </citation>
    <scope>NUCLEOTIDE SEQUENCE [LARGE SCALE GENOMIC DNA]</scope>
</reference>
<keyword evidence="2" id="KW-1185">Reference proteome</keyword>
<sequence>MTELSPAATELLERIRARRTAEPDLVPSGPLRPEQATRIAALMWPTAAGNKEAGR</sequence>
<dbReference type="Proteomes" id="UP000263402">
    <property type="component" value="Segment"/>
</dbReference>